<evidence type="ECO:0000313" key="1">
    <source>
        <dbReference type="EMBL" id="KAF5919967.1"/>
    </source>
</evidence>
<dbReference type="AlphaFoldDB" id="A0A7J7EWB0"/>
<sequence>MTMKEVERGKSGCVNYCPDKYAQINTSSRIKNVKESAALPSDSAAVLDFLEAVHHKQENMLDVGP</sequence>
<organism evidence="1 2">
    <name type="scientific">Diceros bicornis minor</name>
    <name type="common">South-central black rhinoceros</name>
    <dbReference type="NCBI Taxonomy" id="77932"/>
    <lineage>
        <taxon>Eukaryota</taxon>
        <taxon>Metazoa</taxon>
        <taxon>Chordata</taxon>
        <taxon>Craniata</taxon>
        <taxon>Vertebrata</taxon>
        <taxon>Euteleostomi</taxon>
        <taxon>Mammalia</taxon>
        <taxon>Eutheria</taxon>
        <taxon>Laurasiatheria</taxon>
        <taxon>Perissodactyla</taxon>
        <taxon>Rhinocerotidae</taxon>
        <taxon>Diceros</taxon>
    </lineage>
</organism>
<keyword evidence="2" id="KW-1185">Reference proteome</keyword>
<gene>
    <name evidence="1" type="ORF">HPG69_014333</name>
</gene>
<reference evidence="1 2" key="1">
    <citation type="journal article" date="2020" name="Mol. Biol. Evol.">
        <title>Interspecific Gene Flow and the Evolution of Specialization in Black and White Rhinoceros.</title>
        <authorList>
            <person name="Moodley Y."/>
            <person name="Westbury M.V."/>
            <person name="Russo I.M."/>
            <person name="Gopalakrishnan S."/>
            <person name="Rakotoarivelo A."/>
            <person name="Olsen R.A."/>
            <person name="Prost S."/>
            <person name="Tunstall T."/>
            <person name="Ryder O.A."/>
            <person name="Dalen L."/>
            <person name="Bruford M.W."/>
        </authorList>
    </citation>
    <scope>NUCLEOTIDE SEQUENCE [LARGE SCALE GENOMIC DNA]</scope>
    <source>
        <strain evidence="1">SBR-YM</strain>
        <tissue evidence="1">Skin</tissue>
    </source>
</reference>
<protein>
    <submittedName>
        <fullName evidence="1">Uncharacterized protein</fullName>
    </submittedName>
</protein>
<name>A0A7J7EWB0_DICBM</name>
<evidence type="ECO:0000313" key="2">
    <source>
        <dbReference type="Proteomes" id="UP000551758"/>
    </source>
</evidence>
<accession>A0A7J7EWB0</accession>
<comment type="caution">
    <text evidence="1">The sequence shown here is derived from an EMBL/GenBank/DDBJ whole genome shotgun (WGS) entry which is preliminary data.</text>
</comment>
<proteinExistence type="predicted"/>
<dbReference type="Proteomes" id="UP000551758">
    <property type="component" value="Unassembled WGS sequence"/>
</dbReference>
<dbReference type="EMBL" id="JACDTQ010002174">
    <property type="protein sequence ID" value="KAF5919967.1"/>
    <property type="molecule type" value="Genomic_DNA"/>
</dbReference>